<dbReference type="GO" id="GO:0008270">
    <property type="term" value="F:zinc ion binding"/>
    <property type="evidence" value="ECO:0007669"/>
    <property type="project" value="UniProtKB-KW"/>
</dbReference>
<protein>
    <recommendedName>
        <fullName evidence="2">CCHC-type domain-containing protein</fullName>
    </recommendedName>
</protein>
<dbReference type="InterPro" id="IPR036875">
    <property type="entry name" value="Znf_CCHC_sf"/>
</dbReference>
<evidence type="ECO:0000313" key="4">
    <source>
        <dbReference type="Proteomes" id="UP000026915"/>
    </source>
</evidence>
<evidence type="ECO:0000313" key="3">
    <source>
        <dbReference type="EMBL" id="EOX94433.1"/>
    </source>
</evidence>
<dbReference type="OMA" id="ICFMALE"/>
<keyword evidence="4" id="KW-1185">Reference proteome</keyword>
<dbReference type="AlphaFoldDB" id="A0A061DWP1"/>
<keyword evidence="1" id="KW-0862">Zinc</keyword>
<sequence length="276" mass="32705">MTMIPITTPLEKGQSMGRPYLFTSENYPYWKRRIDMFIQAHDTNVRTVILEGPYVPIKTVDHSEREKELKEKKKQQAKGITLKVTLEDDEKNIKSDEEGKSDEITLITRKFNRFLRNKQRSRITRPFRRNTPKEGLRRDTRRDIIENDHGRDHIICYECGKPGHIKYDCSNVKKIHSKNLKRKPMMAAWSDSDESQSEENEEITNICFMALEEHKVHSNSYALSLYELDDDSYTFEELQDDFHELALEFECMILKHKNIISKLKSENEFLTKIKIE</sequence>
<organism evidence="3 4">
    <name type="scientific">Theobroma cacao</name>
    <name type="common">Cacao</name>
    <name type="synonym">Cocoa</name>
    <dbReference type="NCBI Taxonomy" id="3641"/>
    <lineage>
        <taxon>Eukaryota</taxon>
        <taxon>Viridiplantae</taxon>
        <taxon>Streptophyta</taxon>
        <taxon>Embryophyta</taxon>
        <taxon>Tracheophyta</taxon>
        <taxon>Spermatophyta</taxon>
        <taxon>Magnoliopsida</taxon>
        <taxon>eudicotyledons</taxon>
        <taxon>Gunneridae</taxon>
        <taxon>Pentapetalae</taxon>
        <taxon>rosids</taxon>
        <taxon>malvids</taxon>
        <taxon>Malvales</taxon>
        <taxon>Malvaceae</taxon>
        <taxon>Byttnerioideae</taxon>
        <taxon>Theobroma</taxon>
    </lineage>
</organism>
<accession>A0A061DWP1</accession>
<gene>
    <name evidence="3" type="ORF">TCM_004012</name>
</gene>
<dbReference type="Proteomes" id="UP000026915">
    <property type="component" value="Chromosome 1"/>
</dbReference>
<reference evidence="3 4" key="1">
    <citation type="journal article" date="2013" name="Genome Biol.">
        <title>The genome sequence of the most widely cultivated cacao type and its use to identify candidate genes regulating pod color.</title>
        <authorList>
            <person name="Motamayor J.C."/>
            <person name="Mockaitis K."/>
            <person name="Schmutz J."/>
            <person name="Haiminen N."/>
            <person name="Iii D.L."/>
            <person name="Cornejo O."/>
            <person name="Findley S.D."/>
            <person name="Zheng P."/>
            <person name="Utro F."/>
            <person name="Royaert S."/>
            <person name="Saski C."/>
            <person name="Jenkins J."/>
            <person name="Podicheti R."/>
            <person name="Zhao M."/>
            <person name="Scheffler B.E."/>
            <person name="Stack J.C."/>
            <person name="Feltus F.A."/>
            <person name="Mustiga G.M."/>
            <person name="Amores F."/>
            <person name="Phillips W."/>
            <person name="Marelli J.P."/>
            <person name="May G.D."/>
            <person name="Shapiro H."/>
            <person name="Ma J."/>
            <person name="Bustamante C.D."/>
            <person name="Schnell R.J."/>
            <person name="Main D."/>
            <person name="Gilbert D."/>
            <person name="Parida L."/>
            <person name="Kuhn D.N."/>
        </authorList>
    </citation>
    <scope>NUCLEOTIDE SEQUENCE [LARGE SCALE GENOMIC DNA]</scope>
    <source>
        <strain evidence="4">cv. Matina 1-6</strain>
    </source>
</reference>
<dbReference type="GO" id="GO:0003676">
    <property type="term" value="F:nucleic acid binding"/>
    <property type="evidence" value="ECO:0007669"/>
    <property type="project" value="InterPro"/>
</dbReference>
<dbReference type="Gene3D" id="4.10.60.10">
    <property type="entry name" value="Zinc finger, CCHC-type"/>
    <property type="match status" value="1"/>
</dbReference>
<name>A0A061DWP1_THECC</name>
<dbReference type="InterPro" id="IPR001878">
    <property type="entry name" value="Znf_CCHC"/>
</dbReference>
<dbReference type="SUPFAM" id="SSF57756">
    <property type="entry name" value="Retrovirus zinc finger-like domains"/>
    <property type="match status" value="1"/>
</dbReference>
<dbReference type="HOGENOM" id="CLU_1009764_0_0_1"/>
<evidence type="ECO:0000256" key="1">
    <source>
        <dbReference type="PROSITE-ProRule" id="PRU00047"/>
    </source>
</evidence>
<keyword evidence="1" id="KW-0863">Zinc-finger</keyword>
<dbReference type="Pfam" id="PF00098">
    <property type="entry name" value="zf-CCHC"/>
    <property type="match status" value="1"/>
</dbReference>
<keyword evidence="1" id="KW-0479">Metal-binding</keyword>
<dbReference type="EMBL" id="CM001879">
    <property type="protein sequence ID" value="EOX94433.1"/>
    <property type="molecule type" value="Genomic_DNA"/>
</dbReference>
<feature type="domain" description="CCHC-type" evidence="2">
    <location>
        <begin position="156"/>
        <end position="171"/>
    </location>
</feature>
<dbReference type="PROSITE" id="PS50158">
    <property type="entry name" value="ZF_CCHC"/>
    <property type="match status" value="1"/>
</dbReference>
<proteinExistence type="predicted"/>
<dbReference type="Gramene" id="EOX94433">
    <property type="protein sequence ID" value="EOX94433"/>
    <property type="gene ID" value="TCM_004012"/>
</dbReference>
<dbReference type="SMART" id="SM00343">
    <property type="entry name" value="ZnF_C2HC"/>
    <property type="match status" value="1"/>
</dbReference>
<dbReference type="InParanoid" id="A0A061DWP1"/>
<evidence type="ECO:0000259" key="2">
    <source>
        <dbReference type="PROSITE" id="PS50158"/>
    </source>
</evidence>